<comment type="similarity">
    <text evidence="2">Belongs to the SLC13A/DASS transporter (TC 2.A.47) family. NADC subfamily.</text>
</comment>
<evidence type="ECO:0000256" key="3">
    <source>
        <dbReference type="ARBA" id="ARBA00020150"/>
    </source>
</evidence>
<evidence type="ECO:0000256" key="8">
    <source>
        <dbReference type="SAM" id="Phobius"/>
    </source>
</evidence>
<dbReference type="RefSeq" id="WP_306781295.1">
    <property type="nucleotide sequence ID" value="NZ_JAJCJK010000130.1"/>
</dbReference>
<dbReference type="GO" id="GO:1905039">
    <property type="term" value="P:carboxylic acid transmembrane transport"/>
    <property type="evidence" value="ECO:0007669"/>
    <property type="project" value="UniProtKB-ARBA"/>
</dbReference>
<proteinExistence type="inferred from homology"/>
<evidence type="ECO:0000256" key="5">
    <source>
        <dbReference type="ARBA" id="ARBA00022989"/>
    </source>
</evidence>
<keyword evidence="5 8" id="KW-1133">Transmembrane helix</keyword>
<keyword evidence="6 8" id="KW-0472">Membrane</keyword>
<protein>
    <recommendedName>
        <fullName evidence="3">Sodium-dependent dicarboxylate transporter SdcS</fullName>
    </recommendedName>
    <alternativeName>
        <fullName evidence="7">Na(+)/dicarboxylate symporter</fullName>
    </alternativeName>
</protein>
<dbReference type="PANTHER" id="PTHR10283:SF82">
    <property type="entry name" value="SOLUTE CARRIER FAMILY 13 MEMBER 2"/>
    <property type="match status" value="1"/>
</dbReference>
<name>A0AAW4UPC7_9FIRM</name>
<sequence length="103" mass="11103">QDGTIAMFVSILLFIIPAKNNKKYKRIIDWEVAKELPWGVLILFGGGLALAKGISESGLAKWLGAQLTALNGVSPLLIVIVITMFVLFLTEVTSNTATATMIL</sequence>
<evidence type="ECO:0000313" key="10">
    <source>
        <dbReference type="Proteomes" id="UP001197684"/>
    </source>
</evidence>
<evidence type="ECO:0000256" key="7">
    <source>
        <dbReference type="ARBA" id="ARBA00031174"/>
    </source>
</evidence>
<evidence type="ECO:0000256" key="4">
    <source>
        <dbReference type="ARBA" id="ARBA00022692"/>
    </source>
</evidence>
<gene>
    <name evidence="9" type="ORF">LIZ56_16305</name>
</gene>
<evidence type="ECO:0000313" key="9">
    <source>
        <dbReference type="EMBL" id="MCB6939935.1"/>
    </source>
</evidence>
<organism evidence="9 10">
    <name type="scientific">Agathobacter rectalis</name>
    <dbReference type="NCBI Taxonomy" id="39491"/>
    <lineage>
        <taxon>Bacteria</taxon>
        <taxon>Bacillati</taxon>
        <taxon>Bacillota</taxon>
        <taxon>Clostridia</taxon>
        <taxon>Lachnospirales</taxon>
        <taxon>Lachnospiraceae</taxon>
        <taxon>Agathobacter</taxon>
    </lineage>
</organism>
<dbReference type="Pfam" id="PF00939">
    <property type="entry name" value="Na_sulph_symp"/>
    <property type="match status" value="1"/>
</dbReference>
<dbReference type="EMBL" id="JAJCJK010000130">
    <property type="protein sequence ID" value="MCB6939935.1"/>
    <property type="molecule type" value="Genomic_DNA"/>
</dbReference>
<evidence type="ECO:0000256" key="2">
    <source>
        <dbReference type="ARBA" id="ARBA00006772"/>
    </source>
</evidence>
<accession>A0AAW4UPC7</accession>
<feature type="non-terminal residue" evidence="9">
    <location>
        <position position="103"/>
    </location>
</feature>
<dbReference type="GO" id="GO:0008514">
    <property type="term" value="F:organic anion transmembrane transporter activity"/>
    <property type="evidence" value="ECO:0007669"/>
    <property type="project" value="UniProtKB-ARBA"/>
</dbReference>
<keyword evidence="4 8" id="KW-0812">Transmembrane</keyword>
<dbReference type="AlphaFoldDB" id="A0AAW4UPC7"/>
<comment type="caution">
    <text evidence="9">The sequence shown here is derived from an EMBL/GenBank/DDBJ whole genome shotgun (WGS) entry which is preliminary data.</text>
</comment>
<feature type="transmembrane region" description="Helical" evidence="8">
    <location>
        <begin position="36"/>
        <end position="55"/>
    </location>
</feature>
<evidence type="ECO:0000256" key="1">
    <source>
        <dbReference type="ARBA" id="ARBA00004141"/>
    </source>
</evidence>
<feature type="non-terminal residue" evidence="9">
    <location>
        <position position="1"/>
    </location>
</feature>
<comment type="subcellular location">
    <subcellularLocation>
        <location evidence="1">Membrane</location>
        <topology evidence="1">Multi-pass membrane protein</topology>
    </subcellularLocation>
</comment>
<dbReference type="PANTHER" id="PTHR10283">
    <property type="entry name" value="SOLUTE CARRIER FAMILY 13 MEMBER"/>
    <property type="match status" value="1"/>
</dbReference>
<dbReference type="GO" id="GO:0005886">
    <property type="term" value="C:plasma membrane"/>
    <property type="evidence" value="ECO:0007669"/>
    <property type="project" value="TreeGrafter"/>
</dbReference>
<feature type="transmembrane region" description="Helical" evidence="8">
    <location>
        <begin position="67"/>
        <end position="89"/>
    </location>
</feature>
<reference evidence="9" key="1">
    <citation type="submission" date="2021-10" db="EMBL/GenBank/DDBJ databases">
        <title>Collection of gut derived symbiotic bacterial strains cultured from healthy donors.</title>
        <authorList>
            <person name="Lin H."/>
            <person name="Littmann E."/>
            <person name="Kohout C."/>
            <person name="Pamer E.G."/>
        </authorList>
    </citation>
    <scope>NUCLEOTIDE SEQUENCE</scope>
    <source>
        <strain evidence="9">DFI.9.42</strain>
    </source>
</reference>
<evidence type="ECO:0000256" key="6">
    <source>
        <dbReference type="ARBA" id="ARBA00023136"/>
    </source>
</evidence>
<dbReference type="Proteomes" id="UP001197684">
    <property type="component" value="Unassembled WGS sequence"/>
</dbReference>
<dbReference type="InterPro" id="IPR001898">
    <property type="entry name" value="SLC13A/DASS"/>
</dbReference>